<dbReference type="PANTHER" id="PTHR12390">
    <property type="entry name" value="UROPORPHYRINOGEN III SYNTHASE"/>
    <property type="match status" value="1"/>
</dbReference>
<dbReference type="Gene3D" id="3.40.50.10090">
    <property type="match status" value="2"/>
</dbReference>
<comment type="catalytic activity">
    <reaction evidence="10">
        <text>hydroxymethylbilane = uroporphyrinogen III + H2O</text>
        <dbReference type="Rhea" id="RHEA:18965"/>
        <dbReference type="ChEBI" id="CHEBI:15377"/>
        <dbReference type="ChEBI" id="CHEBI:57308"/>
        <dbReference type="ChEBI" id="CHEBI:57845"/>
        <dbReference type="EC" id="4.2.1.75"/>
    </reaction>
</comment>
<dbReference type="OrthoDB" id="5595751at2759"/>
<evidence type="ECO:0000256" key="11">
    <source>
        <dbReference type="ARBA" id="ARBA00060039"/>
    </source>
</evidence>
<dbReference type="OMA" id="IHGADTG"/>
<dbReference type="GO" id="GO:0006780">
    <property type="term" value="P:uroporphyrinogen III biosynthetic process"/>
    <property type="evidence" value="ECO:0007669"/>
    <property type="project" value="InterPro"/>
</dbReference>
<dbReference type="CDD" id="cd06578">
    <property type="entry name" value="HemD"/>
    <property type="match status" value="1"/>
</dbReference>
<evidence type="ECO:0000256" key="5">
    <source>
        <dbReference type="ARBA" id="ARBA00023239"/>
    </source>
</evidence>
<dbReference type="RefSeq" id="XP_055876324.1">
    <property type="nucleotide sequence ID" value="XM_056020349.1"/>
</dbReference>
<dbReference type="InterPro" id="IPR039793">
    <property type="entry name" value="UROS/Hem4"/>
</dbReference>
<evidence type="ECO:0000256" key="4">
    <source>
        <dbReference type="ARBA" id="ARBA00023133"/>
    </source>
</evidence>
<dbReference type="FunFam" id="3.40.50.10090:FF:000003">
    <property type="entry name" value="uroporphyrinogen-III synthase"/>
    <property type="match status" value="1"/>
</dbReference>
<keyword evidence="5" id="KW-0456">Lyase</keyword>
<evidence type="ECO:0000256" key="7">
    <source>
        <dbReference type="ARBA" id="ARBA00031702"/>
    </source>
</evidence>
<evidence type="ECO:0000256" key="8">
    <source>
        <dbReference type="ARBA" id="ARBA00032649"/>
    </source>
</evidence>
<evidence type="ECO:0000313" key="16">
    <source>
        <dbReference type="RefSeq" id="XP_055876324.1"/>
    </source>
</evidence>
<evidence type="ECO:0000256" key="3">
    <source>
        <dbReference type="ARBA" id="ARBA00013109"/>
    </source>
</evidence>
<name>A0A9W2ZN44_BIOGL</name>
<evidence type="ECO:0000313" key="13">
    <source>
        <dbReference type="Proteomes" id="UP001165740"/>
    </source>
</evidence>
<dbReference type="GO" id="GO:0005829">
    <property type="term" value="C:cytosol"/>
    <property type="evidence" value="ECO:0007669"/>
    <property type="project" value="TreeGrafter"/>
</dbReference>
<evidence type="ECO:0000256" key="2">
    <source>
        <dbReference type="ARBA" id="ARBA00008133"/>
    </source>
</evidence>
<keyword evidence="6" id="KW-0627">Porphyrin biosynthesis</keyword>
<accession>A0A9W2ZN44</accession>
<dbReference type="SUPFAM" id="SSF69618">
    <property type="entry name" value="HemD-like"/>
    <property type="match status" value="1"/>
</dbReference>
<dbReference type="Proteomes" id="UP001165740">
    <property type="component" value="Chromosome 1"/>
</dbReference>
<dbReference type="AlphaFoldDB" id="A0A9W2ZN44"/>
<comment type="function">
    <text evidence="11">Catalyzes cyclization of the linear tetrapyrrole, hydroxymethylbilane, to the macrocyclic uroporphyrinogen III, the branch point for the various sub-pathways leading to the wide diversity of porphyrins. Porphyrins act as cofactors for a multitude of enzymes that perform a variety of processes within the cell such as methionine synthesis (vitamin B12) or oxygen transport (heme).</text>
</comment>
<reference evidence="14 15" key="1">
    <citation type="submission" date="2025-04" db="UniProtKB">
        <authorList>
            <consortium name="RefSeq"/>
        </authorList>
    </citation>
    <scope>IDENTIFICATION</scope>
</reference>
<dbReference type="RefSeq" id="XP_055876326.1">
    <property type="nucleotide sequence ID" value="XM_056020351.1"/>
</dbReference>
<evidence type="ECO:0000313" key="14">
    <source>
        <dbReference type="RefSeq" id="XP_055876317.1"/>
    </source>
</evidence>
<evidence type="ECO:0000256" key="9">
    <source>
        <dbReference type="ARBA" id="ARBA00040167"/>
    </source>
</evidence>
<comment type="similarity">
    <text evidence="2">Belongs to the uroporphyrinogen-III synthase family.</text>
</comment>
<comment type="pathway">
    <text evidence="1">Porphyrin-containing compound metabolism; protoporphyrin-IX biosynthesis; coproporphyrinogen-III from 5-aminolevulinate: step 3/4.</text>
</comment>
<dbReference type="RefSeq" id="XP_055876320.1">
    <property type="nucleotide sequence ID" value="XM_056020345.1"/>
</dbReference>
<keyword evidence="13" id="KW-1185">Reference proteome</keyword>
<evidence type="ECO:0000256" key="1">
    <source>
        <dbReference type="ARBA" id="ARBA00004772"/>
    </source>
</evidence>
<evidence type="ECO:0000256" key="10">
    <source>
        <dbReference type="ARBA" id="ARBA00048617"/>
    </source>
</evidence>
<dbReference type="GO" id="GO:0006785">
    <property type="term" value="P:heme B biosynthetic process"/>
    <property type="evidence" value="ECO:0007669"/>
    <property type="project" value="UniProtKB-ARBA"/>
</dbReference>
<dbReference type="RefSeq" id="XP_055876317.1">
    <property type="nucleotide sequence ID" value="XM_056020342.1"/>
</dbReference>
<dbReference type="GeneID" id="106051878"/>
<evidence type="ECO:0000313" key="15">
    <source>
        <dbReference type="RefSeq" id="XP_055876320.1"/>
    </source>
</evidence>
<protein>
    <recommendedName>
        <fullName evidence="9">Uroporphyrinogen-III synthase</fullName>
        <ecNumber evidence="3">4.2.1.75</ecNumber>
    </recommendedName>
    <alternativeName>
        <fullName evidence="8">Hydroxymethylbilane hydrolyase [cyclizing]</fullName>
    </alternativeName>
    <alternativeName>
        <fullName evidence="7">Uroporphyrinogen-III cosynthase</fullName>
    </alternativeName>
</protein>
<organism evidence="13 15">
    <name type="scientific">Biomphalaria glabrata</name>
    <name type="common">Bloodfluke planorb</name>
    <name type="synonym">Freshwater snail</name>
    <dbReference type="NCBI Taxonomy" id="6526"/>
    <lineage>
        <taxon>Eukaryota</taxon>
        <taxon>Metazoa</taxon>
        <taxon>Spiralia</taxon>
        <taxon>Lophotrochozoa</taxon>
        <taxon>Mollusca</taxon>
        <taxon>Gastropoda</taxon>
        <taxon>Heterobranchia</taxon>
        <taxon>Euthyneura</taxon>
        <taxon>Panpulmonata</taxon>
        <taxon>Hygrophila</taxon>
        <taxon>Lymnaeoidea</taxon>
        <taxon>Planorbidae</taxon>
        <taxon>Biomphalaria</taxon>
    </lineage>
</organism>
<dbReference type="InterPro" id="IPR036108">
    <property type="entry name" value="4pyrrol_syn_uPrphyn_synt_sf"/>
</dbReference>
<dbReference type="GO" id="GO:0004852">
    <property type="term" value="F:uroporphyrinogen-III synthase activity"/>
    <property type="evidence" value="ECO:0007669"/>
    <property type="project" value="UniProtKB-EC"/>
</dbReference>
<keyword evidence="4" id="KW-0350">Heme biosynthesis</keyword>
<sequence>MASNTETTDCKSITKKKIFLFKSPKENEVDKYTESLESHGMSCIPLPVLSFCFVNQQLLKSYLSAIQLFSAIIFTSVRAVESVANVMKELDDVYMLTQIKTYVVGKTTAEAARKCNFNPVGENSGNAEALTQLILQEVKPGEQKPLLYPCSNIHRDTLTEAFTTHGIAFTEVISYETCPNKDLKNSLLAALHDTGLPDYTVFFSPSGFQYVHTLLDSNEFPLNDTKIIALGPATYKAICDLEFTPFGMAEKPDPESLLKLLL</sequence>
<evidence type="ECO:0000256" key="6">
    <source>
        <dbReference type="ARBA" id="ARBA00023244"/>
    </source>
</evidence>
<evidence type="ECO:0000259" key="12">
    <source>
        <dbReference type="Pfam" id="PF02602"/>
    </source>
</evidence>
<dbReference type="InterPro" id="IPR003754">
    <property type="entry name" value="4pyrrol_synth_uPrphyn_synth"/>
</dbReference>
<gene>
    <name evidence="14 15 16 17" type="primary">LOC106051878</name>
</gene>
<dbReference type="Pfam" id="PF02602">
    <property type="entry name" value="HEM4"/>
    <property type="match status" value="1"/>
</dbReference>
<feature type="domain" description="Tetrapyrrole biosynthesis uroporphyrinogen III synthase" evidence="12">
    <location>
        <begin position="30"/>
        <end position="258"/>
    </location>
</feature>
<dbReference type="PANTHER" id="PTHR12390:SF0">
    <property type="entry name" value="UROPORPHYRINOGEN-III SYNTHASE"/>
    <property type="match status" value="1"/>
</dbReference>
<dbReference type="EC" id="4.2.1.75" evidence="3"/>
<evidence type="ECO:0000313" key="17">
    <source>
        <dbReference type="RefSeq" id="XP_055876326.1"/>
    </source>
</evidence>
<proteinExistence type="inferred from homology"/>